<feature type="region of interest" description="Disordered" evidence="3">
    <location>
        <begin position="247"/>
        <end position="269"/>
    </location>
</feature>
<dbReference type="InterPro" id="IPR044929">
    <property type="entry name" value="DNA/RNA_non-sp_Endonuclease_sf"/>
</dbReference>
<dbReference type="SMART" id="SM00477">
    <property type="entry name" value="NUC"/>
    <property type="match status" value="1"/>
</dbReference>
<keyword evidence="2" id="KW-0479">Metal-binding</keyword>
<keyword evidence="6" id="KW-0540">Nuclease</keyword>
<dbReference type="GO" id="GO:0016787">
    <property type="term" value="F:hydrolase activity"/>
    <property type="evidence" value="ECO:0007669"/>
    <property type="project" value="InterPro"/>
</dbReference>
<evidence type="ECO:0000313" key="6">
    <source>
        <dbReference type="EMBL" id="MBB1485251.1"/>
    </source>
</evidence>
<dbReference type="GO" id="GO:0004519">
    <property type="term" value="F:endonuclease activity"/>
    <property type="evidence" value="ECO:0007669"/>
    <property type="project" value="UniProtKB-KW"/>
</dbReference>
<dbReference type="AlphaFoldDB" id="A0A839IK22"/>
<evidence type="ECO:0000259" key="4">
    <source>
        <dbReference type="SMART" id="SM00477"/>
    </source>
</evidence>
<gene>
    <name evidence="6" type="ORF">H4O21_01280</name>
</gene>
<dbReference type="InterPro" id="IPR020821">
    <property type="entry name" value="ENPP1-3/EXOG-like_nuc-like"/>
</dbReference>
<sequence>MLISILLVAGWGYLELFHNRYRMTGGLPEETGDSWKDRYRVLRNQDFILGYSDLRLNPLWVSYRIRKIPPRVSKRSFPRPGRFRKDWRLIWPVEHSDFTASGYDRGHLAPNYAISRLYGRDAQRDTFLVSNISPQKPDLNRKLWQRLEELAITGFTRRFDTVDVITGPVFDTDTQRLKSWIEIPDQFYKIFLGIDESGRVKSALAFLMPQSATGREPLTEFVVSIDDIEQQTKLNFLTQLPATSEERLEKNTDYSSWMSDEESKKQSRY</sequence>
<organism evidence="6 7">
    <name type="scientific">Oceanospirillum sediminis</name>
    <dbReference type="NCBI Taxonomy" id="2760088"/>
    <lineage>
        <taxon>Bacteria</taxon>
        <taxon>Pseudomonadati</taxon>
        <taxon>Pseudomonadota</taxon>
        <taxon>Gammaproteobacteria</taxon>
        <taxon>Oceanospirillales</taxon>
        <taxon>Oceanospirillaceae</taxon>
        <taxon>Oceanospirillum</taxon>
    </lineage>
</organism>
<dbReference type="InterPro" id="IPR001604">
    <property type="entry name" value="Endo_G_ENPP1-like_dom"/>
</dbReference>
<dbReference type="Pfam" id="PF01223">
    <property type="entry name" value="Endonuclease_NS"/>
    <property type="match status" value="1"/>
</dbReference>
<feature type="active site" description="Proton acceptor" evidence="1">
    <location>
        <position position="107"/>
    </location>
</feature>
<evidence type="ECO:0000256" key="2">
    <source>
        <dbReference type="PIRSR" id="PIRSR640255-2"/>
    </source>
</evidence>
<keyword evidence="6" id="KW-0255">Endonuclease</keyword>
<feature type="binding site" evidence="2">
    <location>
        <position position="140"/>
    </location>
    <ligand>
        <name>Mg(2+)</name>
        <dbReference type="ChEBI" id="CHEBI:18420"/>
        <note>catalytic</note>
    </ligand>
</feature>
<dbReference type="InterPro" id="IPR044925">
    <property type="entry name" value="His-Me_finger_sf"/>
</dbReference>
<keyword evidence="7" id="KW-1185">Reference proteome</keyword>
<evidence type="ECO:0000313" key="7">
    <source>
        <dbReference type="Proteomes" id="UP000565262"/>
    </source>
</evidence>
<dbReference type="RefSeq" id="WP_182807020.1">
    <property type="nucleotide sequence ID" value="NZ_JACJFM010000001.1"/>
</dbReference>
<proteinExistence type="predicted"/>
<dbReference type="SMR" id="A0A839IK22"/>
<comment type="caution">
    <text evidence="6">The sequence shown here is derived from an EMBL/GenBank/DDBJ whole genome shotgun (WGS) entry which is preliminary data.</text>
</comment>
<keyword evidence="6" id="KW-0378">Hydrolase</keyword>
<dbReference type="Proteomes" id="UP000565262">
    <property type="component" value="Unassembled WGS sequence"/>
</dbReference>
<dbReference type="PANTHER" id="PTHR13966">
    <property type="entry name" value="ENDONUCLEASE RELATED"/>
    <property type="match status" value="1"/>
</dbReference>
<accession>A0A839IK22</accession>
<dbReference type="GO" id="GO:0046872">
    <property type="term" value="F:metal ion binding"/>
    <property type="evidence" value="ECO:0007669"/>
    <property type="project" value="UniProtKB-KW"/>
</dbReference>
<dbReference type="PANTHER" id="PTHR13966:SF5">
    <property type="entry name" value="ENDONUCLEASE G, MITOCHONDRIAL"/>
    <property type="match status" value="1"/>
</dbReference>
<dbReference type="Gene3D" id="3.40.570.10">
    <property type="entry name" value="Extracellular Endonuclease, subunit A"/>
    <property type="match status" value="1"/>
</dbReference>
<dbReference type="GO" id="GO:0003676">
    <property type="term" value="F:nucleic acid binding"/>
    <property type="evidence" value="ECO:0007669"/>
    <property type="project" value="InterPro"/>
</dbReference>
<dbReference type="SUPFAM" id="SSF54060">
    <property type="entry name" value="His-Me finger endonucleases"/>
    <property type="match status" value="1"/>
</dbReference>
<dbReference type="InterPro" id="IPR040255">
    <property type="entry name" value="Non-specific_endonuclease"/>
</dbReference>
<protein>
    <submittedName>
        <fullName evidence="6">DNA/RNA non-specific endonuclease</fullName>
    </submittedName>
</protein>
<feature type="domain" description="ENPP1-3/EXOG-like endonuclease/phosphodiesterase" evidence="4">
    <location>
        <begin position="44"/>
        <end position="243"/>
    </location>
</feature>
<evidence type="ECO:0000259" key="5">
    <source>
        <dbReference type="SMART" id="SM00892"/>
    </source>
</evidence>
<feature type="domain" description="DNA/RNA non-specific endonuclease/pyrophosphatase/phosphodiesterase" evidence="5">
    <location>
        <begin position="43"/>
        <end position="243"/>
    </location>
</feature>
<evidence type="ECO:0000256" key="3">
    <source>
        <dbReference type="SAM" id="MobiDB-lite"/>
    </source>
</evidence>
<reference evidence="6 7" key="1">
    <citation type="submission" date="2020-08" db="EMBL/GenBank/DDBJ databases">
        <title>Oceanospirillum sp. nov. isolated from marine sediment.</title>
        <authorList>
            <person name="Ji X."/>
        </authorList>
    </citation>
    <scope>NUCLEOTIDE SEQUENCE [LARGE SCALE GENOMIC DNA]</scope>
    <source>
        <strain evidence="6 7">D5</strain>
    </source>
</reference>
<name>A0A839IK22_9GAMM</name>
<dbReference type="EMBL" id="JACJFM010000001">
    <property type="protein sequence ID" value="MBB1485251.1"/>
    <property type="molecule type" value="Genomic_DNA"/>
</dbReference>
<dbReference type="SMART" id="SM00892">
    <property type="entry name" value="Endonuclease_NS"/>
    <property type="match status" value="1"/>
</dbReference>
<evidence type="ECO:0000256" key="1">
    <source>
        <dbReference type="PIRSR" id="PIRSR640255-1"/>
    </source>
</evidence>